<dbReference type="NCBIfam" id="NF033831">
    <property type="entry name" value="sce7725_fam"/>
    <property type="match status" value="1"/>
</dbReference>
<evidence type="ECO:0000313" key="1">
    <source>
        <dbReference type="EMBL" id="AKP65355.1"/>
    </source>
</evidence>
<dbReference type="EMBL" id="CP012033">
    <property type="protein sequence ID" value="AKP65355.1"/>
    <property type="molecule type" value="Genomic_DNA"/>
</dbReference>
<protein>
    <recommendedName>
        <fullName evidence="3">Sce7725 family protein</fullName>
    </recommendedName>
</protein>
<reference evidence="1 2" key="1">
    <citation type="submission" date="2015-07" db="EMBL/GenBank/DDBJ databases">
        <title>Lactobacillus korensis/26-25/ whole genome sequencing.</title>
        <authorList>
            <person name="Kim M.K."/>
            <person name="Im W.-T."/>
            <person name="Srinivasan S."/>
            <person name="Lee J.-J."/>
        </authorList>
    </citation>
    <scope>NUCLEOTIDE SEQUENCE [LARGE SCALE GENOMIC DNA]</scope>
    <source>
        <strain evidence="1 2">26-25</strain>
    </source>
</reference>
<dbReference type="Proteomes" id="UP000036000">
    <property type="component" value="Chromosome"/>
</dbReference>
<accession>A0AAC8ZGY1</accession>
<sequence>MYYPVLRGKLYEILALHELLDAGKLSTQIVPVIEPVRASTSFKKLLLALKEKKRTVAVIQNSQLVEYSGLSDIQAIKAATNFIPAYLLTDENLADFQKMVGQDRIGIVEEESDFTDTSVLEANQDWVAINQRNRRAQRLFKNLNNVKAIELNDDFTKLTRNADYLDTADEFFSDDHLHYLEDGFVGFGDYSIVGSDFARSGFAPRAVSIHIVYFAADDTLRIRHFTSNSNGDVRDPGGKYLEALDKLMTWVKSSEFDHAKNDSAALRDFERMAREEVYSGLGVVKKLSIAHHLEIMGRYLEERA</sequence>
<name>A0AAC8ZGY1_9LACO</name>
<gene>
    <name evidence="1" type="ORF">ABN16_10315</name>
</gene>
<dbReference type="RefSeq" id="WP_048735651.1">
    <property type="nucleotide sequence ID" value="NZ_CP012033.1"/>
</dbReference>
<evidence type="ECO:0008006" key="3">
    <source>
        <dbReference type="Google" id="ProtNLM"/>
    </source>
</evidence>
<dbReference type="InterPro" id="IPR047727">
    <property type="entry name" value="Sce7725-like"/>
</dbReference>
<organism evidence="1 2">
    <name type="scientific">Levilactobacillus koreensis</name>
    <dbReference type="NCBI Taxonomy" id="637971"/>
    <lineage>
        <taxon>Bacteria</taxon>
        <taxon>Bacillati</taxon>
        <taxon>Bacillota</taxon>
        <taxon>Bacilli</taxon>
        <taxon>Lactobacillales</taxon>
        <taxon>Lactobacillaceae</taxon>
        <taxon>Levilactobacillus</taxon>
    </lineage>
</organism>
<proteinExistence type="predicted"/>
<dbReference type="KEGG" id="lko:ABN16_10315"/>
<dbReference type="AlphaFoldDB" id="A0AAC8ZGY1"/>
<evidence type="ECO:0000313" key="2">
    <source>
        <dbReference type="Proteomes" id="UP000036000"/>
    </source>
</evidence>
<keyword evidence="2" id="KW-1185">Reference proteome</keyword>